<feature type="compositionally biased region" description="Basic and acidic residues" evidence="13">
    <location>
        <begin position="334"/>
        <end position="367"/>
    </location>
</feature>
<dbReference type="InterPro" id="IPR002464">
    <property type="entry name" value="DNA/RNA_helicase_DEAH_CS"/>
</dbReference>
<dbReference type="Gene3D" id="1.20.120.1080">
    <property type="match status" value="1"/>
</dbReference>
<feature type="domain" description="RRM" evidence="14">
    <location>
        <begin position="1512"/>
        <end position="1590"/>
    </location>
</feature>
<feature type="compositionally biased region" description="Basic and acidic residues" evidence="13">
    <location>
        <begin position="115"/>
        <end position="142"/>
    </location>
</feature>
<evidence type="ECO:0000259" key="15">
    <source>
        <dbReference type="PROSITE" id="PS51192"/>
    </source>
</evidence>
<feature type="region of interest" description="Disordered" evidence="13">
    <location>
        <begin position="316"/>
        <end position="477"/>
    </location>
</feature>
<feature type="region of interest" description="Disordered" evidence="13">
    <location>
        <begin position="1"/>
        <end position="25"/>
    </location>
</feature>
<dbReference type="Gene3D" id="3.30.70.330">
    <property type="match status" value="1"/>
</dbReference>
<keyword evidence="5" id="KW-0863">Zinc-finger</keyword>
<dbReference type="InterPro" id="IPR011545">
    <property type="entry name" value="DEAD/DEAH_box_helicase_dom"/>
</dbReference>
<dbReference type="SMART" id="SM00487">
    <property type="entry name" value="DEXDc"/>
    <property type="match status" value="1"/>
</dbReference>
<evidence type="ECO:0000259" key="14">
    <source>
        <dbReference type="PROSITE" id="PS50102"/>
    </source>
</evidence>
<dbReference type="GO" id="GO:0005524">
    <property type="term" value="F:ATP binding"/>
    <property type="evidence" value="ECO:0007669"/>
    <property type="project" value="UniProtKB-KW"/>
</dbReference>
<name>A0AAN9AIN5_9CAEN</name>
<evidence type="ECO:0000256" key="11">
    <source>
        <dbReference type="ARBA" id="ARBA00038040"/>
    </source>
</evidence>
<evidence type="ECO:0000256" key="9">
    <source>
        <dbReference type="ARBA" id="ARBA00022833"/>
    </source>
</evidence>
<feature type="compositionally biased region" description="Polar residues" evidence="13">
    <location>
        <begin position="13"/>
        <end position="23"/>
    </location>
</feature>
<protein>
    <recommendedName>
        <fullName evidence="20">RNA helicase</fullName>
    </recommendedName>
</protein>
<dbReference type="Pfam" id="PF00270">
    <property type="entry name" value="DEAD"/>
    <property type="match status" value="1"/>
</dbReference>
<dbReference type="PROSITE" id="PS51194">
    <property type="entry name" value="HELICASE_CTER"/>
    <property type="match status" value="1"/>
</dbReference>
<dbReference type="GO" id="GO:0016787">
    <property type="term" value="F:hydrolase activity"/>
    <property type="evidence" value="ECO:0007669"/>
    <property type="project" value="UniProtKB-KW"/>
</dbReference>
<feature type="domain" description="RING-type" evidence="17">
    <location>
        <begin position="1997"/>
        <end position="2215"/>
    </location>
</feature>
<dbReference type="Pfam" id="PF01485">
    <property type="entry name" value="IBR"/>
    <property type="match status" value="1"/>
</dbReference>
<evidence type="ECO:0000256" key="12">
    <source>
        <dbReference type="PROSITE-ProRule" id="PRU00176"/>
    </source>
</evidence>
<accession>A0AAN9AIN5</accession>
<dbReference type="InterPro" id="IPR014001">
    <property type="entry name" value="Helicase_ATP-bd"/>
</dbReference>
<dbReference type="CDD" id="cd22585">
    <property type="entry name" value="Rcat_RBR_DEAH12-like"/>
    <property type="match status" value="1"/>
</dbReference>
<dbReference type="CDD" id="cd18791">
    <property type="entry name" value="SF2_C_RHA"/>
    <property type="match status" value="1"/>
</dbReference>
<feature type="region of interest" description="Disordered" evidence="13">
    <location>
        <begin position="656"/>
        <end position="687"/>
    </location>
</feature>
<dbReference type="SUPFAM" id="SSF54928">
    <property type="entry name" value="RNA-binding domain, RBD"/>
    <property type="match status" value="1"/>
</dbReference>
<evidence type="ECO:0000313" key="18">
    <source>
        <dbReference type="EMBL" id="KAK7087519.1"/>
    </source>
</evidence>
<feature type="compositionally biased region" description="Polar residues" evidence="13">
    <location>
        <begin position="462"/>
        <end position="471"/>
    </location>
</feature>
<dbReference type="InterPro" id="IPR012677">
    <property type="entry name" value="Nucleotide-bd_a/b_plait_sf"/>
</dbReference>
<dbReference type="InterPro" id="IPR044066">
    <property type="entry name" value="TRIAD_supradom"/>
</dbReference>
<dbReference type="PROSITE" id="PS00690">
    <property type="entry name" value="DEAH_ATP_HELICASE"/>
    <property type="match status" value="1"/>
</dbReference>
<dbReference type="PROSITE" id="PS00518">
    <property type="entry name" value="ZF_RING_1"/>
    <property type="match status" value="1"/>
</dbReference>
<feature type="compositionally biased region" description="Basic and acidic residues" evidence="13">
    <location>
        <begin position="172"/>
        <end position="215"/>
    </location>
</feature>
<dbReference type="SUPFAM" id="SSF57850">
    <property type="entry name" value="RING/U-box"/>
    <property type="match status" value="2"/>
</dbReference>
<dbReference type="InterPro" id="IPR013083">
    <property type="entry name" value="Znf_RING/FYVE/PHD"/>
</dbReference>
<evidence type="ECO:0000256" key="2">
    <source>
        <dbReference type="ARBA" id="ARBA00022723"/>
    </source>
</evidence>
<dbReference type="InterPro" id="IPR027417">
    <property type="entry name" value="P-loop_NTPase"/>
</dbReference>
<dbReference type="Pfam" id="PF00076">
    <property type="entry name" value="RRM_1"/>
    <property type="match status" value="1"/>
</dbReference>
<dbReference type="InterPro" id="IPR001650">
    <property type="entry name" value="Helicase_C-like"/>
</dbReference>
<evidence type="ECO:0000256" key="4">
    <source>
        <dbReference type="ARBA" id="ARBA00022741"/>
    </source>
</evidence>
<feature type="compositionally biased region" description="Polar residues" evidence="13">
    <location>
        <begin position="66"/>
        <end position="83"/>
    </location>
</feature>
<dbReference type="EMBL" id="JBAMIC010004070">
    <property type="protein sequence ID" value="KAK7087519.1"/>
    <property type="molecule type" value="Genomic_DNA"/>
</dbReference>
<dbReference type="InterPro" id="IPR000504">
    <property type="entry name" value="RRM_dom"/>
</dbReference>
<dbReference type="PANTHER" id="PTHR18934:SF91">
    <property type="entry name" value="PRE-MRNA-SPLICING FACTOR ATP-DEPENDENT RNA HELICASE PRP16"/>
    <property type="match status" value="1"/>
</dbReference>
<evidence type="ECO:0000256" key="8">
    <source>
        <dbReference type="ARBA" id="ARBA00022806"/>
    </source>
</evidence>
<dbReference type="Pfam" id="PF22191">
    <property type="entry name" value="IBR_1"/>
    <property type="match status" value="1"/>
</dbReference>
<reference evidence="18 19" key="1">
    <citation type="submission" date="2024-02" db="EMBL/GenBank/DDBJ databases">
        <title>Chromosome-scale genome assembly of the rough periwinkle Littorina saxatilis.</title>
        <authorList>
            <person name="De Jode A."/>
            <person name="Faria R."/>
            <person name="Formenti G."/>
            <person name="Sims Y."/>
            <person name="Smith T.P."/>
            <person name="Tracey A."/>
            <person name="Wood J.M.D."/>
            <person name="Zagrodzka Z.B."/>
            <person name="Johannesson K."/>
            <person name="Butlin R.K."/>
            <person name="Leder E.H."/>
        </authorList>
    </citation>
    <scope>NUCLEOTIDE SEQUENCE [LARGE SCALE GENOMIC DNA]</scope>
    <source>
        <strain evidence="18">Snail1</strain>
        <tissue evidence="18">Muscle</tissue>
    </source>
</reference>
<dbReference type="Pfam" id="PF07717">
    <property type="entry name" value="OB_NTP_bind"/>
    <property type="match status" value="1"/>
</dbReference>
<comment type="caution">
    <text evidence="18">The sequence shown here is derived from an EMBL/GenBank/DDBJ whole genome shotgun (WGS) entry which is preliminary data.</text>
</comment>
<keyword evidence="19" id="KW-1185">Reference proteome</keyword>
<dbReference type="Proteomes" id="UP001374579">
    <property type="component" value="Unassembled WGS sequence"/>
</dbReference>
<dbReference type="GO" id="GO:0008270">
    <property type="term" value="F:zinc ion binding"/>
    <property type="evidence" value="ECO:0007669"/>
    <property type="project" value="UniProtKB-KW"/>
</dbReference>
<dbReference type="PANTHER" id="PTHR18934">
    <property type="entry name" value="ATP-DEPENDENT RNA HELICASE"/>
    <property type="match status" value="1"/>
</dbReference>
<dbReference type="GO" id="GO:0004386">
    <property type="term" value="F:helicase activity"/>
    <property type="evidence" value="ECO:0007669"/>
    <property type="project" value="UniProtKB-KW"/>
</dbReference>
<dbReference type="PROSITE" id="PS51873">
    <property type="entry name" value="TRIAD"/>
    <property type="match status" value="1"/>
</dbReference>
<dbReference type="SMART" id="SM00647">
    <property type="entry name" value="IBR"/>
    <property type="match status" value="2"/>
</dbReference>
<feature type="region of interest" description="Disordered" evidence="13">
    <location>
        <begin position="44"/>
        <end position="84"/>
    </location>
</feature>
<dbReference type="CDD" id="cd20335">
    <property type="entry name" value="BRcat_RBR"/>
    <property type="match status" value="1"/>
</dbReference>
<proteinExistence type="inferred from homology"/>
<feature type="compositionally biased region" description="Polar residues" evidence="13">
    <location>
        <begin position="406"/>
        <end position="418"/>
    </location>
</feature>
<sequence>MKPHPAPVVASKDQPQASSTDTSPVFFKDSDEFGEFKAFSVSRIKPQPHYTTRQTTHTAPVVASKDQPQASLSKTSPALSSTAGDFFKDIDKLGETPSFEDLDYFMRRALPLAKDSGESVERERYDRKQSDDIKHQDTDDPQRQFNTVQGYAHIDSLSKETHKAESASSLRDALDRIDRREPQDHHRLADTDHKQPPSPRCQHERQEVKRMDETSLPRAYQNPLTGANRRIVVHRTRPQTQEDRDEIEQIRQWRLSATSSCSSPTSSAQTSLVASRRQSLVDLDELSDDGSYFQPLDLLEVETLKEIKDSYEDNPLEAADLDNHVRTNTQTADGSRDCRTQKSRDTDRRDAGFFPSKRDAAPTRRNSESGAPHLPKQQREVGVRKNSNTADDLKDNHRRRGRNDGTHSAFNQQPQSANRRSKGNGDRDNPASRRSPYQGHAFQPQKSQPSSHGKDHFKEPSSPAQPTSGRKPQQEHPALPQKTVYIRIHDVITDIVSLGDVLTRKLSTAGVELTPTESSITCSDCFTFCFVTCGDKTDAKKLKGLLLKNSRTFTPQIDCQFTAYEKEGAGSTQNQEDHLHNPKESDQKLSTVQRKENTPLATSREKRRGSTSSQETHEALPPKPEQSQVLTAKQKENQALAKDRLKKKVEDEINSMSESVLKNHGDKIEESEKKIHATKQKLGDAESLRETRAEIKALESKLEELENQKAEFHTAVNAFRQQLVSLLEKQQYETDIKLLRKKLGVECRRLEKALPMYARRQDVVQLVQQHQVSILLAETGSGKSTQVVQYVLDAGLADRGTIVCTQPRKVAAVSLATHVADELASNVGKEVGYKVGSRAKMSPATKVVYMTDHALLNECLTDPDLKAFSLVVVDEAHERSLFTDLLLTMIKRCLQRRPDLRVIITSATIDPQVFVRFFGASCPVLKVSGRAFPVDVVWQDSASEEKDFENYVDAAVDKAVHIHLNEPAAGDILVFLTSAAEIQKSCDAMQQRLRGHNDFEVLPLHGQLQAEDQQKVFKPLKKGKRKIVFATNCAETSITIDGIKYVVDTGVAKEMRYNAKKSVNSLVVAAISQSSAEQRKGRAGRTAPGKCYRLYSQQSYKAMDPISLPEILKTHLGHALLKLAELGITPDMYDFVQSPSQDSIEAALETLRQLGALQNDVITDTGRWIARLPFDPKLGLMTLLGKEDGLLYDAIVVASVVDAGSGLFYRGTTEESTRKNDKAKVKFSHHGGDVLTALEVFKAWQGVGEKQRNKWCMDNSVNAKAVRGVKDSVNDVVQLLNKELVEKVRTEFSDAPDTPDRLRKMIFHVSASNLCHYLGKERAGYFAAKAARQVHFHPSSSLSSLASYPKWVVYDQLLQTSRDFISGVTPVEDAWLGELGREKYGFDLDDVREKKLINVLTKAAGSHAFFSMVGPRYAKLREYQERFSSPETSAVVVVEASRASGELKVFSTEDDSGVKDLTLELTEIADNAMREARQEVRELNVGSENAGLRVVLGQGGQLTDILMPHETRKVFVVRPSEDASEETVRDKFQEFGEICYIHQFPEGRNWGFVVYRTSAQALEAKENTEDDDINAGQLESRRAAKQHAEFKAKLFWCRRQCNGTGIVDISPAYMSHFLCLSCFYVNENQVKIKASHKNPDESLFLRGLPASATDDLVRRSLLNALDVSENTQGIVTNVIVLREKVGKTGKQDIRQYEEQLTKRFQSKLRSSTVRVEILPPRGEETTRFIGEARFTDPIEGFDACRALRGRVAVDVRTTSDTVRAAVGIEPIVSANLRVQYQVYTACRSELDMVMGEKLDRMGVEVEVQESKPRSANAYNLHLKASTPQNIVKARTFVNDVIAGDVLDCNAAPALRHLMTSAGRKMLKEAEKVTSSYVCVDNRKQTVSIHGSTKACTETRLLINSYLDEVYDGTVEEVTLRGGDRAPGLLKAIITTYGEDLATLRLDTALHAITVDYRRHKLKLTGPPEALEKAKGVVEQVNDALRAKLQLNADQDEDAIDCVACFCPIDKDDLYRLESCAHPYCKGCIKHQVSIAVKDHNLPVICCQDGCDLPLAWRDFNSLSRSGHLKLPELASSALSAYVLANREKACFCTTPDCPMVYRVTTEEQAEVFKCPECNARTCSACHAQAHDGLTCAMLRSSKEEASGVEAWVKRDVKNRRMCPSCKSPIEKTGGCNRMVCGACRATFCWLCDEQFTSHGACYDHLVNRHGGIFDVNDLLR</sequence>
<dbReference type="CDD" id="cd17917">
    <property type="entry name" value="DEXHc_RHA-like"/>
    <property type="match status" value="1"/>
</dbReference>
<feature type="domain" description="Helicase C-terminal" evidence="16">
    <location>
        <begin position="955"/>
        <end position="1127"/>
    </location>
</feature>
<dbReference type="Pfam" id="PF24471">
    <property type="entry name" value="KH_DEAH11"/>
    <property type="match status" value="1"/>
</dbReference>
<keyword evidence="10" id="KW-0067">ATP-binding</keyword>
<evidence type="ECO:0008006" key="20">
    <source>
        <dbReference type="Google" id="ProtNLM"/>
    </source>
</evidence>
<keyword evidence="9" id="KW-0862">Zinc</keyword>
<dbReference type="InterPro" id="IPR017907">
    <property type="entry name" value="Znf_RING_CS"/>
</dbReference>
<dbReference type="Pfam" id="PF00271">
    <property type="entry name" value="Helicase_C"/>
    <property type="match status" value="1"/>
</dbReference>
<dbReference type="InterPro" id="IPR035979">
    <property type="entry name" value="RBD_domain_sf"/>
</dbReference>
<evidence type="ECO:0000256" key="3">
    <source>
        <dbReference type="ARBA" id="ARBA00022737"/>
    </source>
</evidence>
<keyword evidence="6" id="KW-0833">Ubl conjugation pathway</keyword>
<dbReference type="SMART" id="SM00847">
    <property type="entry name" value="HA2"/>
    <property type="match status" value="1"/>
</dbReference>
<evidence type="ECO:0000256" key="7">
    <source>
        <dbReference type="ARBA" id="ARBA00022801"/>
    </source>
</evidence>
<dbReference type="InterPro" id="IPR011709">
    <property type="entry name" value="DEAD-box_helicase_OB_fold"/>
</dbReference>
<dbReference type="PROSITE" id="PS50102">
    <property type="entry name" value="RRM"/>
    <property type="match status" value="1"/>
</dbReference>
<dbReference type="Gene3D" id="1.20.120.1750">
    <property type="match status" value="1"/>
</dbReference>
<evidence type="ECO:0000256" key="5">
    <source>
        <dbReference type="ARBA" id="ARBA00022771"/>
    </source>
</evidence>
<feature type="domain" description="Helicase ATP-binding" evidence="15">
    <location>
        <begin position="764"/>
        <end position="927"/>
    </location>
</feature>
<dbReference type="GO" id="GO:0016740">
    <property type="term" value="F:transferase activity"/>
    <property type="evidence" value="ECO:0007669"/>
    <property type="project" value="UniProtKB-KW"/>
</dbReference>
<dbReference type="InterPro" id="IPR002867">
    <property type="entry name" value="IBR_dom"/>
</dbReference>
<evidence type="ECO:0000259" key="17">
    <source>
        <dbReference type="PROSITE" id="PS51873"/>
    </source>
</evidence>
<evidence type="ECO:0000256" key="10">
    <source>
        <dbReference type="ARBA" id="ARBA00022840"/>
    </source>
</evidence>
<keyword evidence="8" id="KW-0347">Helicase</keyword>
<organism evidence="18 19">
    <name type="scientific">Littorina saxatilis</name>
    <dbReference type="NCBI Taxonomy" id="31220"/>
    <lineage>
        <taxon>Eukaryota</taxon>
        <taxon>Metazoa</taxon>
        <taxon>Spiralia</taxon>
        <taxon>Lophotrochozoa</taxon>
        <taxon>Mollusca</taxon>
        <taxon>Gastropoda</taxon>
        <taxon>Caenogastropoda</taxon>
        <taxon>Littorinimorpha</taxon>
        <taxon>Littorinoidea</taxon>
        <taxon>Littorinidae</taxon>
        <taxon>Littorina</taxon>
    </lineage>
</organism>
<dbReference type="Gene3D" id="3.40.50.300">
    <property type="entry name" value="P-loop containing nucleotide triphosphate hydrolases"/>
    <property type="match status" value="2"/>
</dbReference>
<feature type="compositionally biased region" description="Basic and acidic residues" evidence="13">
    <location>
        <begin position="575"/>
        <end position="597"/>
    </location>
</feature>
<feature type="compositionally biased region" description="Basic and acidic residues" evidence="13">
    <location>
        <begin position="156"/>
        <end position="165"/>
    </location>
</feature>
<feature type="region of interest" description="Disordered" evidence="13">
    <location>
        <begin position="568"/>
        <end position="630"/>
    </location>
</feature>
<keyword evidence="7" id="KW-0378">Hydrolase</keyword>
<keyword evidence="2" id="KW-0479">Metal-binding</keyword>
<feature type="region of interest" description="Disordered" evidence="13">
    <location>
        <begin position="111"/>
        <end position="224"/>
    </location>
</feature>
<gene>
    <name evidence="18" type="ORF">V1264_021560</name>
</gene>
<evidence type="ECO:0000259" key="16">
    <source>
        <dbReference type="PROSITE" id="PS51194"/>
    </source>
</evidence>
<evidence type="ECO:0000256" key="1">
    <source>
        <dbReference type="ARBA" id="ARBA00022679"/>
    </source>
</evidence>
<evidence type="ECO:0000256" key="6">
    <source>
        <dbReference type="ARBA" id="ARBA00022786"/>
    </source>
</evidence>
<dbReference type="SMART" id="SM00490">
    <property type="entry name" value="HELICc"/>
    <property type="match status" value="1"/>
</dbReference>
<dbReference type="Gene3D" id="3.30.40.10">
    <property type="entry name" value="Zinc/RING finger domain, C3HC4 (zinc finger)"/>
    <property type="match status" value="1"/>
</dbReference>
<dbReference type="PROSITE" id="PS51192">
    <property type="entry name" value="HELICASE_ATP_BIND_1"/>
    <property type="match status" value="1"/>
</dbReference>
<keyword evidence="1" id="KW-0808">Transferase</keyword>
<evidence type="ECO:0000313" key="19">
    <source>
        <dbReference type="Proteomes" id="UP001374579"/>
    </source>
</evidence>
<feature type="compositionally biased region" description="Polar residues" evidence="13">
    <location>
        <begin position="49"/>
        <end position="58"/>
    </location>
</feature>
<comment type="similarity">
    <text evidence="11">Belongs to the DEAD box helicase family. DEAH subfamily. PRP16 sub-subfamily.</text>
</comment>
<feature type="compositionally biased region" description="Basic and acidic residues" evidence="13">
    <location>
        <begin position="661"/>
        <end position="687"/>
    </location>
</feature>
<keyword evidence="4" id="KW-0547">Nucleotide-binding</keyword>
<keyword evidence="12" id="KW-0694">RNA-binding</keyword>
<dbReference type="SUPFAM" id="SSF52540">
    <property type="entry name" value="P-loop containing nucleoside triphosphate hydrolases"/>
    <property type="match status" value="1"/>
</dbReference>
<dbReference type="GO" id="GO:0003723">
    <property type="term" value="F:RNA binding"/>
    <property type="evidence" value="ECO:0007669"/>
    <property type="project" value="UniProtKB-UniRule"/>
</dbReference>
<evidence type="ECO:0000256" key="13">
    <source>
        <dbReference type="SAM" id="MobiDB-lite"/>
    </source>
</evidence>
<dbReference type="InterPro" id="IPR056245">
    <property type="entry name" value="KH_DEAH11/12"/>
</dbReference>
<dbReference type="InterPro" id="IPR007502">
    <property type="entry name" value="Helicase-assoc_dom"/>
</dbReference>
<keyword evidence="3" id="KW-0677">Repeat</keyword>